<evidence type="ECO:0000259" key="7">
    <source>
        <dbReference type="PROSITE" id="PS50011"/>
    </source>
</evidence>
<dbReference type="Gene3D" id="3.30.200.20">
    <property type="entry name" value="Phosphorylase Kinase, domain 1"/>
    <property type="match status" value="1"/>
</dbReference>
<reference evidence="8 9" key="1">
    <citation type="journal article" date="2018" name="Nat. Genet.">
        <title>Extensive intraspecific gene order and gene structural variations between Mo17 and other maize genomes.</title>
        <authorList>
            <person name="Sun S."/>
            <person name="Zhou Y."/>
            <person name="Chen J."/>
            <person name="Shi J."/>
            <person name="Zhao H."/>
            <person name="Zhao H."/>
            <person name="Song W."/>
            <person name="Zhang M."/>
            <person name="Cui Y."/>
            <person name="Dong X."/>
            <person name="Liu H."/>
            <person name="Ma X."/>
            <person name="Jiao Y."/>
            <person name="Wang B."/>
            <person name="Wei X."/>
            <person name="Stein J.C."/>
            <person name="Glaubitz J.C."/>
            <person name="Lu F."/>
            <person name="Yu G."/>
            <person name="Liang C."/>
            <person name="Fengler K."/>
            <person name="Li B."/>
            <person name="Rafalski A."/>
            <person name="Schnable P.S."/>
            <person name="Ware D.H."/>
            <person name="Buckler E.S."/>
            <person name="Lai J."/>
        </authorList>
    </citation>
    <scope>NUCLEOTIDE SEQUENCE [LARGE SCALE GENOMIC DNA]</scope>
    <source>
        <strain evidence="9">cv. Missouri 17</strain>
        <tissue evidence="8">Seedling</tissue>
    </source>
</reference>
<dbReference type="SMART" id="SM00220">
    <property type="entry name" value="S_TKc"/>
    <property type="match status" value="1"/>
</dbReference>
<dbReference type="InterPro" id="IPR000719">
    <property type="entry name" value="Prot_kinase_dom"/>
</dbReference>
<dbReference type="Proteomes" id="UP000251960">
    <property type="component" value="Chromosome 4"/>
</dbReference>
<feature type="binding site" evidence="5">
    <location>
        <position position="188"/>
    </location>
    <ligand>
        <name>ATP</name>
        <dbReference type="ChEBI" id="CHEBI:30616"/>
    </ligand>
</feature>
<dbReference type="Pfam" id="PF00069">
    <property type="entry name" value="Pkinase"/>
    <property type="match status" value="1"/>
</dbReference>
<dbReference type="EMBL" id="NCVQ01000005">
    <property type="protein sequence ID" value="PWZ28612.1"/>
    <property type="molecule type" value="Genomic_DNA"/>
</dbReference>
<keyword evidence="3 8" id="KW-0418">Kinase</keyword>
<keyword evidence="2 5" id="KW-0547">Nucleotide-binding</keyword>
<organism evidence="8 9">
    <name type="scientific">Zea mays</name>
    <name type="common">Maize</name>
    <dbReference type="NCBI Taxonomy" id="4577"/>
    <lineage>
        <taxon>Eukaryota</taxon>
        <taxon>Viridiplantae</taxon>
        <taxon>Streptophyta</taxon>
        <taxon>Embryophyta</taxon>
        <taxon>Tracheophyta</taxon>
        <taxon>Spermatophyta</taxon>
        <taxon>Magnoliopsida</taxon>
        <taxon>Liliopsida</taxon>
        <taxon>Poales</taxon>
        <taxon>Poaceae</taxon>
        <taxon>PACMAD clade</taxon>
        <taxon>Panicoideae</taxon>
        <taxon>Andropogonodae</taxon>
        <taxon>Andropogoneae</taxon>
        <taxon>Tripsacinae</taxon>
        <taxon>Zea</taxon>
    </lineage>
</organism>
<evidence type="ECO:0000313" key="8">
    <source>
        <dbReference type="EMBL" id="PWZ28612.1"/>
    </source>
</evidence>
<dbReference type="Gene3D" id="1.10.510.10">
    <property type="entry name" value="Transferase(Phosphotransferase) domain 1"/>
    <property type="match status" value="1"/>
</dbReference>
<evidence type="ECO:0000256" key="2">
    <source>
        <dbReference type="ARBA" id="ARBA00022741"/>
    </source>
</evidence>
<dbReference type="PANTHER" id="PTHR47987:SF32">
    <property type="entry name" value="OS11G0644000 PROTEIN"/>
    <property type="match status" value="1"/>
</dbReference>
<comment type="caution">
    <text evidence="8">The sequence shown here is derived from an EMBL/GenBank/DDBJ whole genome shotgun (WGS) entry which is preliminary data.</text>
</comment>
<dbReference type="PANTHER" id="PTHR47987">
    <property type="entry name" value="OS08G0249100 PROTEIN"/>
    <property type="match status" value="1"/>
</dbReference>
<feature type="region of interest" description="Disordered" evidence="6">
    <location>
        <begin position="1"/>
        <end position="63"/>
    </location>
</feature>
<feature type="compositionally biased region" description="Polar residues" evidence="6">
    <location>
        <begin position="1"/>
        <end position="19"/>
    </location>
</feature>
<sequence length="506" mass="54692">MMSRTNTGGTSARQNSDESVSPRCVLDDGGYRMSTSNAGSSTTTTMASGSSTPATTSASSPATTVAVTTYTDPSALLKAAGRRDGSAAPPWKAVAEAWRSRAKRQLSVRIPSLGPTMSSTLRRLSSRRTDNIEVHEFCVLKPTLRTFSLAELKKATRNFSKENVVGRGGFAKVYRGSLPGGELVAVKKLTATQGAERMEGFLSELGHVVNVSHPNIARLVGVGVDGGEHLVFPFSRLGCLSGMLHSNSGAEPMPWEARYRVALGTARGLEYLHERCARRIVHRDIKPANILLMDNYEPLICDFGLARWLPAKLTHLQVSVFEGTFGYVPPEYTTHGVFSEKTDVFALGVVLLELLTGRRAVDTAKLSLVAWAKQYLDDDDDDEDETLKMADPALGGRYDAEQLRNMAWAAKLCVHASPHQRPQMSEVVQILAGEGAHLRGGRGAHGVDDELLPETDGYDGDAAPGYVDDLSRHKALAFAVDVDVDSDEDSTPPVRHAPATTFVREV</sequence>
<dbReference type="PROSITE" id="PS50011">
    <property type="entry name" value="PROTEIN_KINASE_DOM"/>
    <property type="match status" value="1"/>
</dbReference>
<feature type="domain" description="Protein kinase" evidence="7">
    <location>
        <begin position="159"/>
        <end position="438"/>
    </location>
</feature>
<dbReference type="ExpressionAtlas" id="A0A3L6F5Q7">
    <property type="expression patterns" value="baseline and differential"/>
</dbReference>
<dbReference type="InterPro" id="IPR008271">
    <property type="entry name" value="Ser/Thr_kinase_AS"/>
</dbReference>
<feature type="region of interest" description="Disordered" evidence="6">
    <location>
        <begin position="485"/>
        <end position="506"/>
    </location>
</feature>
<protein>
    <submittedName>
        <fullName evidence="8">Receptor-like cytosolic serine/threonine-protein kinase RBK2</fullName>
    </submittedName>
</protein>
<keyword evidence="4 5" id="KW-0067">ATP-binding</keyword>
<feature type="region of interest" description="Disordered" evidence="6">
    <location>
        <begin position="441"/>
        <end position="463"/>
    </location>
</feature>
<name>A0A3L6F5Q7_MAIZE</name>
<gene>
    <name evidence="8" type="primary">RBK2</name>
    <name evidence="8" type="ORF">Zm00014a_025933</name>
</gene>
<dbReference type="InterPro" id="IPR046958">
    <property type="entry name" value="RBK1/2/STUNTED"/>
</dbReference>
<dbReference type="FunFam" id="1.10.510.10:FF:000996">
    <property type="entry name" value="Protein kinase superfamily protein"/>
    <property type="match status" value="1"/>
</dbReference>
<evidence type="ECO:0000256" key="1">
    <source>
        <dbReference type="ARBA" id="ARBA00022679"/>
    </source>
</evidence>
<keyword evidence="8" id="KW-0675">Receptor</keyword>
<dbReference type="GO" id="GO:0004672">
    <property type="term" value="F:protein kinase activity"/>
    <property type="evidence" value="ECO:0007669"/>
    <property type="project" value="InterPro"/>
</dbReference>
<dbReference type="SUPFAM" id="SSF56112">
    <property type="entry name" value="Protein kinase-like (PK-like)"/>
    <property type="match status" value="1"/>
</dbReference>
<dbReference type="AlphaFoldDB" id="A0A3L6F5Q7"/>
<dbReference type="PROSITE" id="PS00107">
    <property type="entry name" value="PROTEIN_KINASE_ATP"/>
    <property type="match status" value="1"/>
</dbReference>
<evidence type="ECO:0000313" key="9">
    <source>
        <dbReference type="Proteomes" id="UP000251960"/>
    </source>
</evidence>
<proteinExistence type="predicted"/>
<evidence type="ECO:0000256" key="6">
    <source>
        <dbReference type="SAM" id="MobiDB-lite"/>
    </source>
</evidence>
<dbReference type="PROSITE" id="PS00108">
    <property type="entry name" value="PROTEIN_KINASE_ST"/>
    <property type="match status" value="1"/>
</dbReference>
<dbReference type="InterPro" id="IPR011009">
    <property type="entry name" value="Kinase-like_dom_sf"/>
</dbReference>
<evidence type="ECO:0000256" key="5">
    <source>
        <dbReference type="PROSITE-ProRule" id="PRU10141"/>
    </source>
</evidence>
<evidence type="ECO:0000256" key="4">
    <source>
        <dbReference type="ARBA" id="ARBA00022840"/>
    </source>
</evidence>
<evidence type="ECO:0000256" key="3">
    <source>
        <dbReference type="ARBA" id="ARBA00022777"/>
    </source>
</evidence>
<accession>A0A3L6F5Q7</accession>
<dbReference type="GO" id="GO:0005524">
    <property type="term" value="F:ATP binding"/>
    <property type="evidence" value="ECO:0007669"/>
    <property type="project" value="UniProtKB-UniRule"/>
</dbReference>
<dbReference type="InterPro" id="IPR017441">
    <property type="entry name" value="Protein_kinase_ATP_BS"/>
</dbReference>
<feature type="compositionally biased region" description="Acidic residues" evidence="6">
    <location>
        <begin position="449"/>
        <end position="459"/>
    </location>
</feature>
<keyword evidence="1" id="KW-0808">Transferase</keyword>
<feature type="compositionally biased region" description="Low complexity" evidence="6">
    <location>
        <begin position="33"/>
        <end position="63"/>
    </location>
</feature>